<dbReference type="EMBL" id="JAJEKE010000018">
    <property type="protein sequence ID" value="MCQ1531156.1"/>
    <property type="molecule type" value="Genomic_DNA"/>
</dbReference>
<name>A0ABT1NLI6_9FIRM</name>
<feature type="coiled-coil region" evidence="1">
    <location>
        <begin position="527"/>
        <end position="596"/>
    </location>
</feature>
<organism evidence="2 3">
    <name type="scientific">Lutispora saccharofermentans</name>
    <dbReference type="NCBI Taxonomy" id="3024236"/>
    <lineage>
        <taxon>Bacteria</taxon>
        <taxon>Bacillati</taxon>
        <taxon>Bacillota</taxon>
        <taxon>Clostridia</taxon>
        <taxon>Lutisporales</taxon>
        <taxon>Lutisporaceae</taxon>
        <taxon>Lutispora</taxon>
    </lineage>
</organism>
<evidence type="ECO:0000256" key="1">
    <source>
        <dbReference type="SAM" id="Coils"/>
    </source>
</evidence>
<evidence type="ECO:0000313" key="2">
    <source>
        <dbReference type="EMBL" id="MCQ1531156.1"/>
    </source>
</evidence>
<gene>
    <name evidence="2" type="ORF">LJD61_16640</name>
</gene>
<keyword evidence="3" id="KW-1185">Reference proteome</keyword>
<proteinExistence type="predicted"/>
<comment type="caution">
    <text evidence="2">The sequence shown here is derived from an EMBL/GenBank/DDBJ whole genome shotgun (WGS) entry which is preliminary data.</text>
</comment>
<accession>A0ABT1NLI6</accession>
<keyword evidence="1" id="KW-0175">Coiled coil</keyword>
<dbReference type="Proteomes" id="UP001651880">
    <property type="component" value="Unassembled WGS sequence"/>
</dbReference>
<feature type="coiled-coil region" evidence="1">
    <location>
        <begin position="1214"/>
        <end position="1248"/>
    </location>
</feature>
<feature type="coiled-coil region" evidence="1">
    <location>
        <begin position="820"/>
        <end position="902"/>
    </location>
</feature>
<sequence length="1502" mass="176063">MPRLTKIRIVGCRYDSFRKHHENSVYDLTRDGEPDHTLFTLNNQGGKGVLMQLISQIAMPETRWGKQSGNKITSMFYDQNNRLRPYTFHVLLEWKLDTIPDKWLITGMCITAFMRNDNNKEDGEEKDEAEKQAGLSYFLYTHEHRGDTAFTIESIPAYYRRDKKTAEYKDFENFIDDNRDYFIKYSQSSTKRLDSDYYNYLRSKGIVRSEWEILKLINKVEGGVGDYFSRAADNRAIFDRFIIPAISENMKNYIEDYKDSLKEMFKSNLSITKNLPVLLKREGDFRELIYFIEPLIQSSEVGIRRLQMMERCVLEGNNIYASLNNIYAGIERDIAIWTGEKNKSMVKQKELDFEKANLPYVQIIREELKLNELRDKKQEDKEHFLADIGRLLTEKKKYEISQLLLEKQEFHDKESSYIREKDILSEMLKADEVQEKIKVLDEKIKAKWQDTYIQWKKLSHSHYTYIVYMQNKKGKLERAKSKENNYIFQKSIETKRFEDKEEALDKDRKTLAEVFDPFRMAMPELLLEELRRQYDSENERLEELEKRITEHESQKAEETGRQSENKVRIEILERKIKDNERMLEEVKEEEDNLKHRICGELNLDPHKEVYRESWAQNQSYQLSKLVQEKRALMDQLKLELWENNMDKSLNTESYWIPNKDTLVIRDKICGLGITVQLGTEYLSHMDDDEKIELIEKYPMLVYGLLIANEKDWQIIKDNLTEEIFLRSLIPVFIRSQMKAGVTESFKNIAGYEMRLALNPDEYMNWQKEIQDKDEQINGNIRVISDKLELIEKLIRDIAAQQKGESSMSLADRIQGNREELDALKVEKSLLLDNLSKLSEAIKKLKAEESALENQNKNTEDYIAKLEDFINRMNEIEKERLSIKSLKEAIDMAKERIDAIEGEIGDIDGLINGDNLNYERWKLHLNDSLKDIRIVIDNAGFDEQKDIANIDEAAGAAVYKVMDDDFADCIARRKGLAMEIEQKNSKIALINKDIEHIKIDIDRLEKQLKKIDPDWKEYQCFQESKDVHAIKLANIDKELNSYGEKKQAVHDEIIKIKAKLEGLEKEKRKIEKALDAEYSRAPLNWEGIDIVKKEYEITEAIKDNNKYLAEAEGILKTLNEKQMSIWQVISDIKAYRELDSQKGKIDESIMERIKSNPHEELENWISKYKKITDGLKQDYDQAAKYIEEFNKQVKEKVFDETLKDRILQHTANIKIEKYKSNLESFVSMKEHFEREINSITSDKAKAEEVREQWAQRAARHSIKIIESLKEMIAGMNFVNENNHVFPLISLKGADLLPKEESEILYSLKEYFVESLSKLLKENENIENIDEQIIDRLMGDQAIFARAVGGRYPKLMVYKMTEKNEFRYAKPREYYYTSWEAINKGEGDTPEGSGGQTLSVNTFVIMMLMNYRKRYTGNERPWTVLLLDNPFGKASGKHVLDPIFEIANKLNFQLIAFAAPEIIKAEISERFPVFWALKIAGPQDLAAGTVTGEMIHGGRVNIRA</sequence>
<feature type="coiled-coil region" evidence="1">
    <location>
        <begin position="1045"/>
        <end position="1079"/>
    </location>
</feature>
<protein>
    <recommendedName>
        <fullName evidence="4">Chromosome segregation ATPase</fullName>
    </recommendedName>
</protein>
<evidence type="ECO:0008006" key="4">
    <source>
        <dbReference type="Google" id="ProtNLM"/>
    </source>
</evidence>
<dbReference type="RefSeq" id="WP_255228676.1">
    <property type="nucleotide sequence ID" value="NZ_JAJEKE010000018.1"/>
</dbReference>
<evidence type="ECO:0000313" key="3">
    <source>
        <dbReference type="Proteomes" id="UP001651880"/>
    </source>
</evidence>
<reference evidence="2 3" key="1">
    <citation type="submission" date="2021-10" db="EMBL/GenBank/DDBJ databases">
        <title>Lutispora strain m25 sp. nov., a thermophilic, non-spore-forming bacterium isolated from a lab-scale methanogenic bioreactor digesting anaerobic sludge.</title>
        <authorList>
            <person name="El Houari A."/>
            <person name="Mcdonald J."/>
        </authorList>
    </citation>
    <scope>NUCLEOTIDE SEQUENCE [LARGE SCALE GENOMIC DNA]</scope>
    <source>
        <strain evidence="3">m25</strain>
    </source>
</reference>